<name>A0A8H5ITF0_9HYPO</name>
<protein>
    <submittedName>
        <fullName evidence="4">C6 zinc finger domain-containing protein</fullName>
    </submittedName>
</protein>
<dbReference type="Pfam" id="PF04082">
    <property type="entry name" value="Fungal_trans"/>
    <property type="match status" value="1"/>
</dbReference>
<dbReference type="Proteomes" id="UP000574317">
    <property type="component" value="Unassembled WGS sequence"/>
</dbReference>
<gene>
    <name evidence="4" type="ORF">FNAPI_9783</name>
</gene>
<evidence type="ECO:0000313" key="4">
    <source>
        <dbReference type="EMBL" id="KAF5543105.1"/>
    </source>
</evidence>
<accession>A0A8H5ITF0</accession>
<keyword evidence="1" id="KW-0539">Nucleus</keyword>
<comment type="caution">
    <text evidence="4">The sequence shown here is derived from an EMBL/GenBank/DDBJ whole genome shotgun (WGS) entry which is preliminary data.</text>
</comment>
<evidence type="ECO:0000313" key="5">
    <source>
        <dbReference type="Proteomes" id="UP000574317"/>
    </source>
</evidence>
<dbReference type="SMART" id="SM00906">
    <property type="entry name" value="Fungal_trans"/>
    <property type="match status" value="1"/>
</dbReference>
<sequence length="644" mass="73817">MRDEEASSGGNFRPISPSYWLDLDQPVDEVSPRCPTIPAIDAYATPETDTELGVSPHDYSSIPPFSQEKDSLPSPPKRTSRPSIDDEDELWSDKHLPILSRTKVFEAKCSLPWITGGFILFPFYHFIQPPSLREADTEVAKLLEQRGCLHVPAKHLLNEFMEKYFLYFHPLVPMLDEQRFWVSYGEQSETNRHLSLFVLQAMLFVSSPYVPLETLTGLGFRTVKEAQDEFYIRASPTLSDQDRAQGAMMLTYRTVSFMDKKPLYWLSIAIHHAKSADAHRYHEKQDRREKRHLKRLWWCCILRDRILALALHQPPLVNPSANDTRCPVLSINDFAHEIRESRVYDHVDKQTIVQIVITLCEFGDILGDIIPLTPLVKGRGFCREEIEALTLRLDNWYNETYAVFRLPTLMTGAHKSLTLFSNILCTYYHAAKVLIYNYTILGTGLLNAEVPGDLPVAKNMIELKDSGLVQYLPITFFSVTPFIWYSLQSHMQNSDGEAQRDLDAQLDVMTRFSYLYRNAESTINYVKSIVEHIKISLPLPTNNFYTHFAGGDGDRQSMLSDESWSTEAWTDMLSKDPRRYLRIALAVEFSLSRGRCPAEDDFPLWLREDQHHKDEPTGRGSDLDSVFFKEAAGDFAYGDEGAVS</sequence>
<feature type="region of interest" description="Disordered" evidence="2">
    <location>
        <begin position="31"/>
        <end position="86"/>
    </location>
</feature>
<dbReference type="InterPro" id="IPR007219">
    <property type="entry name" value="XnlR_reg_dom"/>
</dbReference>
<dbReference type="AlphaFoldDB" id="A0A8H5ITF0"/>
<dbReference type="PANTHER" id="PTHR47425:SF2">
    <property type="entry name" value="FARB-RELATED"/>
    <property type="match status" value="1"/>
</dbReference>
<evidence type="ECO:0000259" key="3">
    <source>
        <dbReference type="SMART" id="SM00906"/>
    </source>
</evidence>
<dbReference type="GO" id="GO:0006351">
    <property type="term" value="P:DNA-templated transcription"/>
    <property type="evidence" value="ECO:0007669"/>
    <property type="project" value="InterPro"/>
</dbReference>
<evidence type="ECO:0000256" key="2">
    <source>
        <dbReference type="SAM" id="MobiDB-lite"/>
    </source>
</evidence>
<dbReference type="GO" id="GO:0003677">
    <property type="term" value="F:DNA binding"/>
    <property type="evidence" value="ECO:0007669"/>
    <property type="project" value="InterPro"/>
</dbReference>
<dbReference type="GO" id="GO:0008270">
    <property type="term" value="F:zinc ion binding"/>
    <property type="evidence" value="ECO:0007669"/>
    <property type="project" value="InterPro"/>
</dbReference>
<proteinExistence type="predicted"/>
<reference evidence="4 5" key="1">
    <citation type="submission" date="2020-05" db="EMBL/GenBank/DDBJ databases">
        <title>Identification and distribution of gene clusters putatively required for synthesis of sphingolipid metabolism inhibitors in phylogenetically diverse species of the filamentous fungus Fusarium.</title>
        <authorList>
            <person name="Kim H.-S."/>
            <person name="Busman M."/>
            <person name="Brown D.W."/>
            <person name="Divon H."/>
            <person name="Uhlig S."/>
            <person name="Proctor R.H."/>
        </authorList>
    </citation>
    <scope>NUCLEOTIDE SEQUENCE [LARGE SCALE GENOMIC DNA]</scope>
    <source>
        <strain evidence="4 5">NRRL 25196</strain>
    </source>
</reference>
<dbReference type="CDD" id="cd12148">
    <property type="entry name" value="fungal_TF_MHR"/>
    <property type="match status" value="1"/>
</dbReference>
<dbReference type="InterPro" id="IPR052761">
    <property type="entry name" value="Fungal_Detox/Toxin_TFs"/>
</dbReference>
<feature type="domain" description="Xylanolytic transcriptional activator regulatory" evidence="3">
    <location>
        <begin position="262"/>
        <end position="334"/>
    </location>
</feature>
<dbReference type="PANTHER" id="PTHR47425">
    <property type="entry name" value="FARB-RELATED"/>
    <property type="match status" value="1"/>
</dbReference>
<evidence type="ECO:0000256" key="1">
    <source>
        <dbReference type="ARBA" id="ARBA00023242"/>
    </source>
</evidence>
<organism evidence="4 5">
    <name type="scientific">Fusarium napiforme</name>
    <dbReference type="NCBI Taxonomy" id="42672"/>
    <lineage>
        <taxon>Eukaryota</taxon>
        <taxon>Fungi</taxon>
        <taxon>Dikarya</taxon>
        <taxon>Ascomycota</taxon>
        <taxon>Pezizomycotina</taxon>
        <taxon>Sordariomycetes</taxon>
        <taxon>Hypocreomycetidae</taxon>
        <taxon>Hypocreales</taxon>
        <taxon>Nectriaceae</taxon>
        <taxon>Fusarium</taxon>
        <taxon>Fusarium fujikuroi species complex</taxon>
    </lineage>
</organism>
<dbReference type="EMBL" id="JAAOAO010000410">
    <property type="protein sequence ID" value="KAF5543105.1"/>
    <property type="molecule type" value="Genomic_DNA"/>
</dbReference>
<keyword evidence="5" id="KW-1185">Reference proteome</keyword>